<dbReference type="RefSeq" id="WP_125694477.1">
    <property type="nucleotide sequence ID" value="NZ_JBHSSK010000013.1"/>
</dbReference>
<dbReference type="CDD" id="cd09019">
    <property type="entry name" value="galactose_mutarotase_like"/>
    <property type="match status" value="1"/>
</dbReference>
<dbReference type="InterPro" id="IPR011013">
    <property type="entry name" value="Gal_mutarotase_sf_dom"/>
</dbReference>
<dbReference type="PANTHER" id="PTHR10091">
    <property type="entry name" value="ALDOSE-1-EPIMERASE"/>
    <property type="match status" value="1"/>
</dbReference>
<sequence length="344" mass="37410">MKTAANHWDTYQAQAVTEYAIENKNGVKLSILSWGATLHKLTVPSANGDKNLVLSYHKMADYLDNPFYVCMGIGRTGGRIGGSSFELGGKTVHVATNEGDDTNLHGGPNGFNTVNWDGEIDDSDPAETKIILSHTFKSSEDSFPGDMQAKMIYSLDDHDHVNLKFEASSTELTLFNPTLHVYFNLSDDQLISGQTLQINAQEHLEVTDKKIPTGNMIANADTPYDFANGQNLGQAIRGLQGIPEKGFDDLFHVEPAADGTIAKLSDPQSNRAVTIKSKRNGLVVFTANSFTSDMKLTTGPGQPYMGVALEAQTLSDTPHHPNFGDVSLPAGETQSYEISYDVTY</sequence>
<dbReference type="Proteomes" id="UP001596254">
    <property type="component" value="Unassembled WGS sequence"/>
</dbReference>
<dbReference type="InterPro" id="IPR014718">
    <property type="entry name" value="GH-type_carb-bd"/>
</dbReference>
<dbReference type="EC" id="5.1.3.-" evidence="4"/>
<dbReference type="EMBL" id="JBHSSK010000013">
    <property type="protein sequence ID" value="MFC6206762.1"/>
    <property type="molecule type" value="Genomic_DNA"/>
</dbReference>
<dbReference type="PANTHER" id="PTHR10091:SF0">
    <property type="entry name" value="GALACTOSE MUTAROTASE"/>
    <property type="match status" value="1"/>
</dbReference>
<evidence type="ECO:0000256" key="2">
    <source>
        <dbReference type="ARBA" id="ARBA00023235"/>
    </source>
</evidence>
<dbReference type="SUPFAM" id="SSF74650">
    <property type="entry name" value="Galactose mutarotase-like"/>
    <property type="match status" value="1"/>
</dbReference>
<dbReference type="GO" id="GO:0016853">
    <property type="term" value="F:isomerase activity"/>
    <property type="evidence" value="ECO:0007669"/>
    <property type="project" value="UniProtKB-KW"/>
</dbReference>
<comment type="similarity">
    <text evidence="1">Belongs to the aldose epimerase family.</text>
</comment>
<dbReference type="Pfam" id="PF01263">
    <property type="entry name" value="Aldose_epim"/>
    <property type="match status" value="1"/>
</dbReference>
<dbReference type="Gene3D" id="2.70.98.10">
    <property type="match status" value="1"/>
</dbReference>
<comment type="caution">
    <text evidence="4">The sequence shown here is derived from an EMBL/GenBank/DDBJ whole genome shotgun (WGS) entry which is preliminary data.</text>
</comment>
<keyword evidence="3" id="KW-0119">Carbohydrate metabolism</keyword>
<reference evidence="5" key="1">
    <citation type="journal article" date="2019" name="Int. J. Syst. Evol. Microbiol.">
        <title>The Global Catalogue of Microorganisms (GCM) 10K type strain sequencing project: providing services to taxonomists for standard genome sequencing and annotation.</title>
        <authorList>
            <consortium name="The Broad Institute Genomics Platform"/>
            <consortium name="The Broad Institute Genome Sequencing Center for Infectious Disease"/>
            <person name="Wu L."/>
            <person name="Ma J."/>
        </authorList>
    </citation>
    <scope>NUCLEOTIDE SEQUENCE [LARGE SCALE GENOMIC DNA]</scope>
    <source>
        <strain evidence="5">CCM 8905</strain>
    </source>
</reference>
<gene>
    <name evidence="4" type="ORF">ACFP1G_04630</name>
</gene>
<evidence type="ECO:0000256" key="1">
    <source>
        <dbReference type="ARBA" id="ARBA00006206"/>
    </source>
</evidence>
<protein>
    <submittedName>
        <fullName evidence="4">Aldose epimerase family protein</fullName>
        <ecNumber evidence="4">5.1.3.-</ecNumber>
    </submittedName>
</protein>
<name>A0ABW1SQX3_9LACO</name>
<keyword evidence="5" id="KW-1185">Reference proteome</keyword>
<dbReference type="InterPro" id="IPR047215">
    <property type="entry name" value="Galactose_mutarotase-like"/>
</dbReference>
<accession>A0ABW1SQX3</accession>
<proteinExistence type="inferred from homology"/>
<keyword evidence="2 4" id="KW-0413">Isomerase</keyword>
<organism evidence="4 5">
    <name type="scientific">Levilactobacillus tongjiangensis</name>
    <dbReference type="NCBI Taxonomy" id="2486023"/>
    <lineage>
        <taxon>Bacteria</taxon>
        <taxon>Bacillati</taxon>
        <taxon>Bacillota</taxon>
        <taxon>Bacilli</taxon>
        <taxon>Lactobacillales</taxon>
        <taxon>Lactobacillaceae</taxon>
        <taxon>Levilactobacillus</taxon>
    </lineage>
</organism>
<evidence type="ECO:0000313" key="4">
    <source>
        <dbReference type="EMBL" id="MFC6206762.1"/>
    </source>
</evidence>
<evidence type="ECO:0000313" key="5">
    <source>
        <dbReference type="Proteomes" id="UP001596254"/>
    </source>
</evidence>
<dbReference type="InterPro" id="IPR008183">
    <property type="entry name" value="Aldose_1/G6P_1-epimerase"/>
</dbReference>
<evidence type="ECO:0000256" key="3">
    <source>
        <dbReference type="ARBA" id="ARBA00023277"/>
    </source>
</evidence>